<feature type="compositionally biased region" description="Low complexity" evidence="2">
    <location>
        <begin position="3311"/>
        <end position="3323"/>
    </location>
</feature>
<feature type="compositionally biased region" description="Polar residues" evidence="2">
    <location>
        <begin position="193"/>
        <end position="213"/>
    </location>
</feature>
<proteinExistence type="inferred from homology"/>
<feature type="compositionally biased region" description="Polar residues" evidence="2">
    <location>
        <begin position="1978"/>
        <end position="1988"/>
    </location>
</feature>
<keyword evidence="1" id="KW-0131">Cell cycle</keyword>
<organism evidence="4 5">
    <name type="scientific">Paragonimus westermani</name>
    <dbReference type="NCBI Taxonomy" id="34504"/>
    <lineage>
        <taxon>Eukaryota</taxon>
        <taxon>Metazoa</taxon>
        <taxon>Spiralia</taxon>
        <taxon>Lophotrochozoa</taxon>
        <taxon>Platyhelminthes</taxon>
        <taxon>Trematoda</taxon>
        <taxon>Digenea</taxon>
        <taxon>Plagiorchiida</taxon>
        <taxon>Troglotremata</taxon>
        <taxon>Troglotrematidae</taxon>
        <taxon>Paragonimus</taxon>
    </lineage>
</organism>
<keyword evidence="1" id="KW-0539">Nucleus</keyword>
<feature type="compositionally biased region" description="Low complexity" evidence="2">
    <location>
        <begin position="883"/>
        <end position="892"/>
    </location>
</feature>
<dbReference type="InterPro" id="IPR016024">
    <property type="entry name" value="ARM-type_fold"/>
</dbReference>
<feature type="compositionally biased region" description="Basic residues" evidence="2">
    <location>
        <begin position="3659"/>
        <end position="3668"/>
    </location>
</feature>
<comment type="subcellular location">
    <subcellularLocation>
        <location evidence="1">Nucleus</location>
    </subcellularLocation>
</comment>
<feature type="compositionally biased region" description="Polar residues" evidence="2">
    <location>
        <begin position="3490"/>
        <end position="3516"/>
    </location>
</feature>
<protein>
    <recommendedName>
        <fullName evidence="1">Nipped-B protein</fullName>
    </recommendedName>
</protein>
<feature type="compositionally biased region" description="Low complexity" evidence="2">
    <location>
        <begin position="754"/>
        <end position="772"/>
    </location>
</feature>
<feature type="compositionally biased region" description="Polar residues" evidence="2">
    <location>
        <begin position="3262"/>
        <end position="3300"/>
    </location>
</feature>
<feature type="compositionally biased region" description="Polar residues" evidence="2">
    <location>
        <begin position="773"/>
        <end position="799"/>
    </location>
</feature>
<feature type="compositionally biased region" description="Basic and acidic residues" evidence="2">
    <location>
        <begin position="3539"/>
        <end position="3550"/>
    </location>
</feature>
<dbReference type="GO" id="GO:0140588">
    <property type="term" value="P:chromatin looping"/>
    <property type="evidence" value="ECO:0007669"/>
    <property type="project" value="InterPro"/>
</dbReference>
<evidence type="ECO:0000256" key="2">
    <source>
        <dbReference type="SAM" id="MobiDB-lite"/>
    </source>
</evidence>
<feature type="compositionally biased region" description="Polar residues" evidence="2">
    <location>
        <begin position="805"/>
        <end position="818"/>
    </location>
</feature>
<comment type="caution">
    <text evidence="4">The sequence shown here is derived from an EMBL/GenBank/DDBJ whole genome shotgun (WGS) entry which is preliminary data.</text>
</comment>
<dbReference type="GO" id="GO:1990414">
    <property type="term" value="P:replication-born double-strand break repair via sister chromatid exchange"/>
    <property type="evidence" value="ECO:0007669"/>
    <property type="project" value="TreeGrafter"/>
</dbReference>
<dbReference type="GO" id="GO:0071169">
    <property type="term" value="P:establishment of protein localization to chromatin"/>
    <property type="evidence" value="ECO:0007669"/>
    <property type="project" value="TreeGrafter"/>
</dbReference>
<feature type="region of interest" description="Disordered" evidence="2">
    <location>
        <begin position="1109"/>
        <end position="1149"/>
    </location>
</feature>
<feature type="region of interest" description="Disordered" evidence="2">
    <location>
        <begin position="3210"/>
        <end position="3668"/>
    </location>
</feature>
<feature type="compositionally biased region" description="Basic and acidic residues" evidence="2">
    <location>
        <begin position="511"/>
        <end position="528"/>
    </location>
</feature>
<feature type="compositionally biased region" description="Low complexity" evidence="2">
    <location>
        <begin position="1712"/>
        <end position="1734"/>
    </location>
</feature>
<feature type="region of interest" description="Disordered" evidence="2">
    <location>
        <begin position="560"/>
        <end position="642"/>
    </location>
</feature>
<keyword evidence="5" id="KW-1185">Reference proteome</keyword>
<dbReference type="InterPro" id="IPR033031">
    <property type="entry name" value="Scc2/Nipped-B"/>
</dbReference>
<feature type="compositionally biased region" description="Basic and acidic residues" evidence="2">
    <location>
        <begin position="3245"/>
        <end position="3261"/>
    </location>
</feature>
<feature type="region of interest" description="Disordered" evidence="2">
    <location>
        <begin position="1163"/>
        <end position="1248"/>
    </location>
</feature>
<dbReference type="EMBL" id="JTDF01022244">
    <property type="protein sequence ID" value="KAF8560774.1"/>
    <property type="molecule type" value="Genomic_DNA"/>
</dbReference>
<feature type="compositionally biased region" description="Polar residues" evidence="2">
    <location>
        <begin position="2046"/>
        <end position="2060"/>
    </location>
</feature>
<dbReference type="GO" id="GO:0010468">
    <property type="term" value="P:regulation of gene expression"/>
    <property type="evidence" value="ECO:0007669"/>
    <property type="project" value="InterPro"/>
</dbReference>
<evidence type="ECO:0000256" key="1">
    <source>
        <dbReference type="RuleBase" id="RU364107"/>
    </source>
</evidence>
<feature type="compositionally biased region" description="Basic and acidic residues" evidence="2">
    <location>
        <begin position="3422"/>
        <end position="3431"/>
    </location>
</feature>
<keyword evidence="1" id="KW-0677">Repeat</keyword>
<name>A0A8T0D1A9_9TREM</name>
<feature type="compositionally biased region" description="Basic residues" evidence="2">
    <location>
        <begin position="182"/>
        <end position="191"/>
    </location>
</feature>
<feature type="compositionally biased region" description="Basic and acidic residues" evidence="2">
    <location>
        <begin position="3211"/>
        <end position="3232"/>
    </location>
</feature>
<feature type="region of interest" description="Disordered" evidence="2">
    <location>
        <begin position="2042"/>
        <end position="2071"/>
    </location>
</feature>
<dbReference type="GO" id="GO:0034087">
    <property type="term" value="P:establishment of mitotic sister chromatid cohesion"/>
    <property type="evidence" value="ECO:0007669"/>
    <property type="project" value="TreeGrafter"/>
</dbReference>
<feature type="compositionally biased region" description="Polar residues" evidence="2">
    <location>
        <begin position="568"/>
        <end position="597"/>
    </location>
</feature>
<evidence type="ECO:0000313" key="5">
    <source>
        <dbReference type="Proteomes" id="UP000699462"/>
    </source>
</evidence>
<feature type="region of interest" description="Disordered" evidence="2">
    <location>
        <begin position="1978"/>
        <end position="1997"/>
    </location>
</feature>
<evidence type="ECO:0000313" key="4">
    <source>
        <dbReference type="EMBL" id="KAF8560774.1"/>
    </source>
</evidence>
<comment type="similarity">
    <text evidence="1">Belongs to the SCC2/Nipped-B family.</text>
</comment>
<feature type="compositionally biased region" description="Low complexity" evidence="2">
    <location>
        <begin position="829"/>
        <end position="845"/>
    </location>
</feature>
<feature type="compositionally biased region" description="Low complexity" evidence="2">
    <location>
        <begin position="3388"/>
        <end position="3404"/>
    </location>
</feature>
<feature type="compositionally biased region" description="Low complexity" evidence="2">
    <location>
        <begin position="1208"/>
        <end position="1227"/>
    </location>
</feature>
<feature type="compositionally biased region" description="Low complexity" evidence="2">
    <location>
        <begin position="3628"/>
        <end position="3657"/>
    </location>
</feature>
<evidence type="ECO:0000259" key="3">
    <source>
        <dbReference type="Pfam" id="PF12830"/>
    </source>
</evidence>
<feature type="compositionally biased region" description="Low complexity" evidence="2">
    <location>
        <begin position="1129"/>
        <end position="1143"/>
    </location>
</feature>
<feature type="compositionally biased region" description="Polar residues" evidence="2">
    <location>
        <begin position="3346"/>
        <end position="3361"/>
    </location>
</feature>
<feature type="compositionally biased region" description="Polar residues" evidence="2">
    <location>
        <begin position="3576"/>
        <end position="3594"/>
    </location>
</feature>
<dbReference type="OrthoDB" id="418242at2759"/>
<feature type="region of interest" description="Disordered" evidence="2">
    <location>
        <begin position="182"/>
        <end position="219"/>
    </location>
</feature>
<dbReference type="InterPro" id="IPR024986">
    <property type="entry name" value="Nipped-B_C"/>
</dbReference>
<reference evidence="4 5" key="1">
    <citation type="submission" date="2019-07" db="EMBL/GenBank/DDBJ databases">
        <title>Annotation for the trematode Paragonimus westermani.</title>
        <authorList>
            <person name="Choi Y.-J."/>
        </authorList>
    </citation>
    <scope>NUCLEOTIDE SEQUENCE [LARGE SCALE GENOMIC DNA]</scope>
    <source>
        <strain evidence="4">180907_Pwestermani</strain>
    </source>
</reference>
<dbReference type="PANTHER" id="PTHR21704">
    <property type="entry name" value="NIPPED-B-LIKE PROTEIN DELANGIN SCC2-RELATED"/>
    <property type="match status" value="1"/>
</dbReference>
<feature type="region of interest" description="Disordered" evidence="2">
    <location>
        <begin position="508"/>
        <end position="534"/>
    </location>
</feature>
<feature type="region of interest" description="Disordered" evidence="2">
    <location>
        <begin position="750"/>
        <end position="894"/>
    </location>
</feature>
<feature type="region of interest" description="Disordered" evidence="2">
    <location>
        <begin position="1712"/>
        <end position="1742"/>
    </location>
</feature>
<dbReference type="PANTHER" id="PTHR21704:SF18">
    <property type="entry name" value="NIPPED-B-LIKE PROTEIN"/>
    <property type="match status" value="1"/>
</dbReference>
<feature type="compositionally biased region" description="Polar residues" evidence="2">
    <location>
        <begin position="3450"/>
        <end position="3463"/>
    </location>
</feature>
<dbReference type="GO" id="GO:0003682">
    <property type="term" value="F:chromatin binding"/>
    <property type="evidence" value="ECO:0007669"/>
    <property type="project" value="TreeGrafter"/>
</dbReference>
<dbReference type="SUPFAM" id="SSF48371">
    <property type="entry name" value="ARM repeat"/>
    <property type="match status" value="1"/>
</dbReference>
<dbReference type="Pfam" id="PF12830">
    <property type="entry name" value="Nipped-B_C"/>
    <property type="match status" value="1"/>
</dbReference>
<sequence>MPGDIGRIPIISLGGCKPLSDIINELPVPQSTHVSIGCRTLLYEPKLVHEAYRCINGDDPKLFNALCSALKSVCSDDLTFEDCSRTKPEETTTYPLLLQALIANATFTRADGRLEVNATGGVNPVSCPGSDGLSNKEVVGAVTGQQENSDRESYCSTRIAPLRISLKKTSITCINSEKLFKSKKTARRKGRLQPNNEVPTPSKSTQSLPSSNELIDPGSAGEISDCRCVPNDSRESTMCIAKVDEKPLSPLPLNLAPTVSSSLTNHVQYSSADATITSSCPAVREQPVNVIDVNDNYKEAACSASSNVIIQSPLRLTSLSDVPPSTSADCVKPRGSVAPINNPENVPTTTRRVPDLALSQLFHSAALFHTCQPSVDCEKSGLVVSGGLFDDWLDPSGKSSEAVSVSVNNPPVSTECIYSGSISGPSSVTGNPSISGQAPHSVGTALDTSAFVPRSPQSVPSNHSSYPATPGAGFPNVPLSTITNVVIPPSVLAKSAITNSTISSPSIRLFDNTESRPNIHESSVDDQPRTAPHGLAAYLPRSSSLRSQLVNEDPSTGLFFEELRPGSPRSNLSSSWDCSDPRSVSASEAGSRPTSTGKGLPRTVCNTNDGSARHYNESPLLTKPNRGRFPAGKPRGGGRRRRTEVEELRIWNVNDRGQPGTDRKLENGPPAFTSPLLHELKESTIDKIASLNATNSAPNNGSTIGKRKEILETAQASEHGLFTEALVERVKRRRQQLEIGAQKQAVQLEVPVNRSSEASPSSVSSPLRPSGRNVSSSNFTHTSKYLSIPSTNSEGQLGSTGRAPTDNSKSQSTATTIPYKSRRIRSSESESSLSPSSSALSSVPSNQRDVSISSCPGSVPPLSLEELPSDTPVTKAVHKTAAQPSIQPSSSPLYDNGSRTQVVMSAYTSCYVPSELVERDCPILNFSECSDVSSSQCMNEEGHRRSTVNSTCDDDSKTLLPPRLEEITMNNLKANNKSPDNSRKHGYHTSSVERLPSLVPLISLPSTKTGWNKQESVKHTVDKLCHSEDHNEQYVSETLSMKADCEQESCLAVSDSGATENPLSRPSGRCEGTVVVSQQNSTTASCAPSAPCQHDGTKLQSVASKGVSVDKASDVSRNVADPVDNTPVTISEQSTDSIDSSSSPLPGVYGELYGSGQRCLTPSTIPYTHSSDMEDSDPRENDCVPLPGENKHHGNGTASLADSDDLRSSTASERSSPRSRFSSPSPSVTSLLEEDGGHCSADNDSDTERIRTEELTISASALTQFTNRLGEILRRVEELDLLKLASSVGLPKSANFHGDDEFCGDSSSIPSAARLSRHELSALYTESAQIRLGGAMYTIPTGRLVRFLTLLLVNMQIGVQLSTSPLTTEEVVRFLERRNKHKHDSSRRIQADQVTESVLWSTPYWTAILTGLDCVRIALNIVVAPDMPRPLLMEDLVDGIISVTKHALAEILCKIPASVLACTVRQSGQPAGLSMKNLWTFTTECVGYRVSQIMAVLTNLIRFQPNRFTDNLVIRLTGLSLYVPLFCLKSGRSLDRDPKRLSTPLLRRLCSSTSTASESGSSGAANMLLSIGTSRLWLLVWPGHLQRASLSLLAGVYGQYEAHRKLIVDEVFSTLLTLCSMSSNGSDYSVTKETRSSPPNDRRTARTFRILSSHWLYTISKQLKSRTELPRDHHPSGVVQPIDASKGQLFVDVHMLTALFLSLTQNLVQVPGSTSTGSASGSSGGTRKSSVGSTEQSSGENAQFCKDEKHVLISYQTAVRHAHYLLSGLFKRLCSKTESDLRPVLETVTNDLLSVANLASVEWPVSLTFISVLSGLVIQHLSQNGNANNNNPAAHHSARAIDLCSKLTYIDTVTTLAIGLKRCFPTPSIRTDISDRTRCVSEAVKTTTVEPMPTHTHEALAQARLIAFLSSPIPMVNNWMFEPGVSASQVDDLSARWSRLDRECMQCIRLGYTDSLVLAAQRFHLASWLYDCSRELNESTNSSKSGSDVVNKKSGGLKNVRELEQSRHQLLSELAMTHHTTPTSLSWLTGCRQSGAVVGSSSLSSPTYNSRLSRNNNAGSQVLGASGSRNGSCSTPNKFLGFGGSILAPNAAAQRFVDCAHTRRLDSRCRLHFAAHAYWSARKLISIRTISPGFEKLFSVICRLIGEPSVPVRTKALRSLASIVELDPGVFEVTRKPCETQSNCTTRCSAWLRDLPRLVHARLLDSSTAVREAAVDLVSRLLLVRPRMLTEYYPMLAERVLDKGVSVRKRAIRCFRDLLIVDWDNVAEELNRIPVRYKGTLMVRQLGIEMCLKLIRRLHDDEESIQKLVVELFHNLWFTPISETSMNCSKLLDRRIVNLSAVTLSLRSGNFDTIEAFVKQILTVTDLAKSQQLDLACAQLVNRLTVRVKKLSAPFFSSDPAQPSNRLNSPRTHSNSVLPAPTLQCLLATLHLIGRCKPKLLISHCKFFFDFLHKAPPVPTSSSSTASVSSGTQANDASSMCVDAQSMFHLLNIIEMTLSAFNVVSESTCEFSDIEIPDFVRQSRLHDLQRDLIRLIQRQGRLVVDSSLCCLATLVNRVLKDHNQVAVCFGQFYGLLMSLSFELRRTVSTKVMNAAGISSRTRPSVLRALYTVGLMCKHFKLEDLANEYGRVSTSTPMLDELVDTLMLFAEYAAAPVLTQTSDDGSLTTNNLQQMHDPDLCRKAVMGLGFVVCRHDQLLCTKRVRTFFSRFFTITPLALPPGSSKPSPFHEVQCIILDNLTHYLMENERQMITDSRQWAATHKTESLKELADRRSGHGSAIAQEYLPMVLKHCVLNFSLNVRTSALSFLSVILRQGLVHPVQMLPSLVCLQTDPDSGNRSRASHLLIEAERKVPGFIAMRAATGVQMTYRLHLLWHITALDTDRCAAPLPLVRGVNQDGLASTSGSVLSAANGNLPTALNHAVYTMLRPNRQSRRSFVSSVLSVFANDQKPVDTFDVDKLLFNLMPVGASSCSLGQMIFIADQLAHFPYTIQDEVFYVAFSVERLVSDCGPSLLRLMHQTLLSSILTQAESHSVNHTEKDHAIHAETHLLNVLEFAETKLTASKVSSHVDSGTSDLGDWDKGGQIQNLFKNAQPASLCQQTREAMVRIGPVCFLLLAVRNHLREVYGVTDSKLKDYSPTDAPKQWDKPIQVTKRSNSSSPILRLPTWVMQCMQNPTWFDLSDVPPDALLLAQFIRLRHQLLSLEGGASGELIKSEPEDSESILKSEQDSDNRRPHMAGRNTYIGPKGDDKSSMNRTYRESSGKIKSNLISPCDTPSNNNTKQPYVDSVSGSHDCQAASQLTGVRKRKVVRRSSISSLSSSSSNSPITERNKHLRPHKDKPSARPIERNSSQLHRSSDKTQSGPPHHLQHQNRYSLVHAEQRVPRPTKKQLSTSSELDSDSSVSQTPVNSINPKRKQQSSGKPELIHHSDVKRLSRKPPQDANRFEAERLKSISSQDTGQKSHPLQNKEKHRPRSHVSAIPEDLLKTHRHTASNYGVATPSKCKQTDQLGRTSSNSVRSLAPLPQAMMQPAHASRSVKKKSTPDKYTSRRSLESCLSHGKPTAVAVVHRTSESPIKPFNQTSKASSHHATSNTVRQSVKPRHSMKPQTVRKLSDSSSLSSGTDDDDRKSTNSSLSSSTVSTVSTPSDCSLSSSSTSDPPVKVKKSRKLVS</sequence>
<dbReference type="GO" id="GO:0061775">
    <property type="term" value="F:cohesin loader activity"/>
    <property type="evidence" value="ECO:0007669"/>
    <property type="project" value="InterPro"/>
</dbReference>
<dbReference type="Gene3D" id="1.25.10.10">
    <property type="entry name" value="Leucine-rich Repeat Variant"/>
    <property type="match status" value="1"/>
</dbReference>
<feature type="compositionally biased region" description="Polar residues" evidence="2">
    <location>
        <begin position="846"/>
        <end position="856"/>
    </location>
</feature>
<feature type="region of interest" description="Disordered" evidence="2">
    <location>
        <begin position="325"/>
        <end position="348"/>
    </location>
</feature>
<dbReference type="GO" id="GO:0090694">
    <property type="term" value="C:Scc2-Scc4 cohesin loading complex"/>
    <property type="evidence" value="ECO:0007669"/>
    <property type="project" value="TreeGrafter"/>
</dbReference>
<dbReference type="InterPro" id="IPR011989">
    <property type="entry name" value="ARM-like"/>
</dbReference>
<gene>
    <name evidence="4" type="ORF">P879_04326</name>
</gene>
<feature type="domain" description="Sister chromatid cohesion C-terminal" evidence="3">
    <location>
        <begin position="2778"/>
        <end position="3003"/>
    </location>
</feature>
<accession>A0A8T0D1A9</accession>
<dbReference type="Proteomes" id="UP000699462">
    <property type="component" value="Unassembled WGS sequence"/>
</dbReference>